<keyword evidence="5 7" id="KW-1133">Transmembrane helix</keyword>
<dbReference type="Gene3D" id="1.10.3720.10">
    <property type="entry name" value="MetI-like"/>
    <property type="match status" value="1"/>
</dbReference>
<evidence type="ECO:0000313" key="9">
    <source>
        <dbReference type="EMBL" id="SVA65864.1"/>
    </source>
</evidence>
<dbReference type="EMBL" id="UINC01015681">
    <property type="protein sequence ID" value="SVA65864.1"/>
    <property type="molecule type" value="Genomic_DNA"/>
</dbReference>
<dbReference type="InterPro" id="IPR035906">
    <property type="entry name" value="MetI-like_sf"/>
</dbReference>
<feature type="transmembrane region" description="Helical" evidence="7">
    <location>
        <begin position="172"/>
        <end position="195"/>
    </location>
</feature>
<evidence type="ECO:0000256" key="1">
    <source>
        <dbReference type="ARBA" id="ARBA00004651"/>
    </source>
</evidence>
<evidence type="ECO:0000256" key="3">
    <source>
        <dbReference type="ARBA" id="ARBA00022475"/>
    </source>
</evidence>
<dbReference type="PANTHER" id="PTHR30193">
    <property type="entry name" value="ABC TRANSPORTER PERMEASE PROTEIN"/>
    <property type="match status" value="1"/>
</dbReference>
<name>A0A381XM55_9ZZZZ</name>
<keyword evidence="2" id="KW-0813">Transport</keyword>
<feature type="transmembrane region" description="Helical" evidence="7">
    <location>
        <begin position="121"/>
        <end position="140"/>
    </location>
</feature>
<proteinExistence type="predicted"/>
<gene>
    <name evidence="9" type="ORF">METZ01_LOCUS118718</name>
</gene>
<reference evidence="9" key="1">
    <citation type="submission" date="2018-05" db="EMBL/GenBank/DDBJ databases">
        <authorList>
            <person name="Lanie J.A."/>
            <person name="Ng W.-L."/>
            <person name="Kazmierczak K.M."/>
            <person name="Andrzejewski T.M."/>
            <person name="Davidsen T.M."/>
            <person name="Wayne K.J."/>
            <person name="Tettelin H."/>
            <person name="Glass J.I."/>
            <person name="Rusch D."/>
            <person name="Podicherti R."/>
            <person name="Tsui H.-C.T."/>
            <person name="Winkler M.E."/>
        </authorList>
    </citation>
    <scope>NUCLEOTIDE SEQUENCE</scope>
</reference>
<dbReference type="PANTHER" id="PTHR30193:SF37">
    <property type="entry name" value="INNER MEMBRANE ABC TRANSPORTER PERMEASE PROTEIN YCJO"/>
    <property type="match status" value="1"/>
</dbReference>
<keyword evidence="6 7" id="KW-0472">Membrane</keyword>
<dbReference type="SUPFAM" id="SSF161098">
    <property type="entry name" value="MetI-like"/>
    <property type="match status" value="1"/>
</dbReference>
<sequence length="313" mass="35203">MVHSFYSLVLIDRSREPRQDLIFVAVILLPLIILVGILIYLPAVDSLITSFTNENLRIRRPPKFIWLKNYSKLIENSEFWIVTARSLLIVSLTLPLELLISLGLALLLTEVFPGRAMVRTLVLLPWMLPPIVNGFLWGWLLNGEYGALNGLLYQMGIIDEYVTWLRNPDTQVIWVVVVQTWTRFAFPTIILLAGLQSIPKDLLDAAKVDGASSWQSFKNIVLPLLMPSFAVALTIEFIASFQIFDVIWTLTAGGSAGGAINPFTKTLMLYNYELVFRDLRIGLGAALSYLILFLSLGVAIIFVTRLYNQAVKS</sequence>
<feature type="transmembrane region" description="Helical" evidence="7">
    <location>
        <begin position="220"/>
        <end position="244"/>
    </location>
</feature>
<evidence type="ECO:0000256" key="6">
    <source>
        <dbReference type="ARBA" id="ARBA00023136"/>
    </source>
</evidence>
<keyword evidence="3" id="KW-1003">Cell membrane</keyword>
<keyword evidence="4 7" id="KW-0812">Transmembrane</keyword>
<organism evidence="9">
    <name type="scientific">marine metagenome</name>
    <dbReference type="NCBI Taxonomy" id="408172"/>
    <lineage>
        <taxon>unclassified sequences</taxon>
        <taxon>metagenomes</taxon>
        <taxon>ecological metagenomes</taxon>
    </lineage>
</organism>
<feature type="domain" description="ABC transmembrane type-1" evidence="8">
    <location>
        <begin position="83"/>
        <end position="302"/>
    </location>
</feature>
<feature type="transmembrane region" description="Helical" evidence="7">
    <location>
        <begin position="281"/>
        <end position="303"/>
    </location>
</feature>
<dbReference type="PROSITE" id="PS50928">
    <property type="entry name" value="ABC_TM1"/>
    <property type="match status" value="1"/>
</dbReference>
<dbReference type="AlphaFoldDB" id="A0A381XM55"/>
<dbReference type="GO" id="GO:0055085">
    <property type="term" value="P:transmembrane transport"/>
    <property type="evidence" value="ECO:0007669"/>
    <property type="project" value="InterPro"/>
</dbReference>
<evidence type="ECO:0000256" key="7">
    <source>
        <dbReference type="SAM" id="Phobius"/>
    </source>
</evidence>
<evidence type="ECO:0000259" key="8">
    <source>
        <dbReference type="PROSITE" id="PS50928"/>
    </source>
</evidence>
<dbReference type="Pfam" id="PF00528">
    <property type="entry name" value="BPD_transp_1"/>
    <property type="match status" value="1"/>
</dbReference>
<feature type="transmembrane region" description="Helical" evidence="7">
    <location>
        <begin position="87"/>
        <end position="109"/>
    </location>
</feature>
<dbReference type="CDD" id="cd06261">
    <property type="entry name" value="TM_PBP2"/>
    <property type="match status" value="1"/>
</dbReference>
<comment type="subcellular location">
    <subcellularLocation>
        <location evidence="1">Cell membrane</location>
        <topology evidence="1">Multi-pass membrane protein</topology>
    </subcellularLocation>
</comment>
<protein>
    <recommendedName>
        <fullName evidence="8">ABC transmembrane type-1 domain-containing protein</fullName>
    </recommendedName>
</protein>
<dbReference type="InterPro" id="IPR000515">
    <property type="entry name" value="MetI-like"/>
</dbReference>
<evidence type="ECO:0000256" key="2">
    <source>
        <dbReference type="ARBA" id="ARBA00022448"/>
    </source>
</evidence>
<evidence type="ECO:0000256" key="5">
    <source>
        <dbReference type="ARBA" id="ARBA00022989"/>
    </source>
</evidence>
<feature type="transmembrane region" description="Helical" evidence="7">
    <location>
        <begin position="21"/>
        <end position="41"/>
    </location>
</feature>
<evidence type="ECO:0000256" key="4">
    <source>
        <dbReference type="ARBA" id="ARBA00022692"/>
    </source>
</evidence>
<accession>A0A381XM55</accession>
<dbReference type="InterPro" id="IPR051393">
    <property type="entry name" value="ABC_transporter_permease"/>
</dbReference>
<dbReference type="GO" id="GO:0005886">
    <property type="term" value="C:plasma membrane"/>
    <property type="evidence" value="ECO:0007669"/>
    <property type="project" value="UniProtKB-SubCell"/>
</dbReference>